<dbReference type="InterPro" id="IPR052027">
    <property type="entry name" value="PspC"/>
</dbReference>
<feature type="transmembrane region" description="Helical" evidence="7">
    <location>
        <begin position="289"/>
        <end position="306"/>
    </location>
</feature>
<feature type="transmembrane region" description="Helical" evidence="7">
    <location>
        <begin position="45"/>
        <end position="72"/>
    </location>
</feature>
<feature type="region of interest" description="Disordered" evidence="6">
    <location>
        <begin position="139"/>
        <end position="181"/>
    </location>
</feature>
<keyword evidence="10" id="KW-1185">Reference proteome</keyword>
<feature type="region of interest" description="Disordered" evidence="6">
    <location>
        <begin position="1"/>
        <end position="20"/>
    </location>
</feature>
<evidence type="ECO:0000256" key="7">
    <source>
        <dbReference type="SAM" id="Phobius"/>
    </source>
</evidence>
<evidence type="ECO:0000256" key="3">
    <source>
        <dbReference type="ARBA" id="ARBA00022692"/>
    </source>
</evidence>
<sequence length="437" mass="45352">MTRSTTTEKAPPPAVDAPPLRRARRQKVVAGVCGGLARHFDLDPVIFRIAVGVLSAAGGVGLIFYGFAWLALPLEGEEENEARRLLTGRVDGASLTAVMTALVGSGLFLTMSGNGSTLSFAMMLSIAVCGAAIWSQRRRQAGTGEPDGRVRRDATAAQAVADAAPPETKAPPLADAPSWWRDPIVKDGSTGPVPVGYLWGPLDEDQEAAAEARTPWGGPAAVPRAARGARSIGGRVVLLALVAGGLGTGLSWEAQPLGTAVQIGLVCALGVLGLGMMLSSFLGRTGSGTVFVTLVASGLLAVSAALPSDIGTHWVRTTWQPATVAAVQPRYEMGTGVGTLDLSRLAIPAGTTVRTGAEGDAGRLKVIVPRNVTVHLVARTRFADLRMPGERSDDIRVRGDFTERRTLAPPAGVKPGGTLELRLDLGYGQVEVDRAAA</sequence>
<feature type="domain" description="Phage shock protein PspC N-terminal" evidence="8">
    <location>
        <begin position="19"/>
        <end position="74"/>
    </location>
</feature>
<gene>
    <name evidence="9" type="ORF">R2D22_14790</name>
</gene>
<evidence type="ECO:0000259" key="8">
    <source>
        <dbReference type="Pfam" id="PF04024"/>
    </source>
</evidence>
<evidence type="ECO:0000313" key="10">
    <source>
        <dbReference type="Proteomes" id="UP001301731"/>
    </source>
</evidence>
<dbReference type="PANTHER" id="PTHR33885:SF3">
    <property type="entry name" value="PHAGE SHOCK PROTEIN C"/>
    <property type="match status" value="1"/>
</dbReference>
<keyword evidence="5 7" id="KW-0472">Membrane</keyword>
<feature type="transmembrane region" description="Helical" evidence="7">
    <location>
        <begin position="236"/>
        <end position="254"/>
    </location>
</feature>
<feature type="transmembrane region" description="Helical" evidence="7">
    <location>
        <begin position="260"/>
        <end position="282"/>
    </location>
</feature>
<dbReference type="Pfam" id="PF04024">
    <property type="entry name" value="PspC"/>
    <property type="match status" value="1"/>
</dbReference>
<name>A0ABZ0LTS0_9ACTN</name>
<evidence type="ECO:0000256" key="6">
    <source>
        <dbReference type="SAM" id="MobiDB-lite"/>
    </source>
</evidence>
<dbReference type="Proteomes" id="UP001301731">
    <property type="component" value="Chromosome"/>
</dbReference>
<evidence type="ECO:0000256" key="5">
    <source>
        <dbReference type="ARBA" id="ARBA00023136"/>
    </source>
</evidence>
<evidence type="ECO:0000313" key="9">
    <source>
        <dbReference type="EMBL" id="WOX22596.1"/>
    </source>
</evidence>
<evidence type="ECO:0000256" key="4">
    <source>
        <dbReference type="ARBA" id="ARBA00022989"/>
    </source>
</evidence>
<keyword evidence="3 7" id="KW-0812">Transmembrane</keyword>
<dbReference type="PANTHER" id="PTHR33885">
    <property type="entry name" value="PHAGE SHOCK PROTEIN C"/>
    <property type="match status" value="1"/>
</dbReference>
<organism evidence="9 10">
    <name type="scientific">Streptomyces solicathayae</name>
    <dbReference type="NCBI Taxonomy" id="3081768"/>
    <lineage>
        <taxon>Bacteria</taxon>
        <taxon>Bacillati</taxon>
        <taxon>Actinomycetota</taxon>
        <taxon>Actinomycetes</taxon>
        <taxon>Kitasatosporales</taxon>
        <taxon>Streptomycetaceae</taxon>
        <taxon>Streptomyces</taxon>
    </lineage>
</organism>
<reference evidence="9 10" key="1">
    <citation type="submission" date="2023-10" db="EMBL/GenBank/DDBJ databases">
        <title>The genome sequence of Streptomyces sp. HUAS YS2.</title>
        <authorList>
            <person name="Mo P."/>
        </authorList>
    </citation>
    <scope>NUCLEOTIDE SEQUENCE [LARGE SCALE GENOMIC DNA]</scope>
    <source>
        <strain evidence="9 10">HUAS YS2</strain>
    </source>
</reference>
<dbReference type="InterPro" id="IPR007168">
    <property type="entry name" value="Phageshock_PspC_N"/>
</dbReference>
<protein>
    <submittedName>
        <fullName evidence="9">PspC domain-containing protein</fullName>
    </submittedName>
</protein>
<keyword evidence="4 7" id="KW-1133">Transmembrane helix</keyword>
<evidence type="ECO:0000256" key="1">
    <source>
        <dbReference type="ARBA" id="ARBA00004162"/>
    </source>
</evidence>
<evidence type="ECO:0000256" key="2">
    <source>
        <dbReference type="ARBA" id="ARBA00022475"/>
    </source>
</evidence>
<accession>A0ABZ0LTS0</accession>
<feature type="compositionally biased region" description="Low complexity" evidence="6">
    <location>
        <begin position="155"/>
        <end position="164"/>
    </location>
</feature>
<feature type="transmembrane region" description="Helical" evidence="7">
    <location>
        <begin position="117"/>
        <end position="134"/>
    </location>
</feature>
<dbReference type="RefSeq" id="WP_318103683.1">
    <property type="nucleotide sequence ID" value="NZ_CP137573.1"/>
</dbReference>
<comment type="subcellular location">
    <subcellularLocation>
        <location evidence="1">Cell membrane</location>
        <topology evidence="1">Single-pass membrane protein</topology>
    </subcellularLocation>
</comment>
<proteinExistence type="predicted"/>
<keyword evidence="2" id="KW-1003">Cell membrane</keyword>
<dbReference type="EMBL" id="CP137573">
    <property type="protein sequence ID" value="WOX22596.1"/>
    <property type="molecule type" value="Genomic_DNA"/>
</dbReference>